<sequence>MLERINETPEEKAKRIGVPLIPKRRPRRPIADPWKKPVDEINPTVGVCGECGIEIKRIMYFSCGNDRCPVQQRPTYDTHNNRS</sequence>
<dbReference type="EMBL" id="LAZR01003326">
    <property type="protein sequence ID" value="KKN19520.1"/>
    <property type="molecule type" value="Genomic_DNA"/>
</dbReference>
<evidence type="ECO:0000313" key="1">
    <source>
        <dbReference type="EMBL" id="KKN19520.1"/>
    </source>
</evidence>
<organism evidence="1">
    <name type="scientific">marine sediment metagenome</name>
    <dbReference type="NCBI Taxonomy" id="412755"/>
    <lineage>
        <taxon>unclassified sequences</taxon>
        <taxon>metagenomes</taxon>
        <taxon>ecological metagenomes</taxon>
    </lineage>
</organism>
<proteinExistence type="predicted"/>
<comment type="caution">
    <text evidence="1">The sequence shown here is derived from an EMBL/GenBank/DDBJ whole genome shotgun (WGS) entry which is preliminary data.</text>
</comment>
<accession>A0A0F9NJ08</accession>
<dbReference type="AlphaFoldDB" id="A0A0F9NJ08"/>
<reference evidence="1" key="1">
    <citation type="journal article" date="2015" name="Nature">
        <title>Complex archaea that bridge the gap between prokaryotes and eukaryotes.</title>
        <authorList>
            <person name="Spang A."/>
            <person name="Saw J.H."/>
            <person name="Jorgensen S.L."/>
            <person name="Zaremba-Niedzwiedzka K."/>
            <person name="Martijn J."/>
            <person name="Lind A.E."/>
            <person name="van Eijk R."/>
            <person name="Schleper C."/>
            <person name="Guy L."/>
            <person name="Ettema T.J."/>
        </authorList>
    </citation>
    <scope>NUCLEOTIDE SEQUENCE</scope>
</reference>
<name>A0A0F9NJ08_9ZZZZ</name>
<protein>
    <submittedName>
        <fullName evidence="1">Uncharacterized protein</fullName>
    </submittedName>
</protein>
<gene>
    <name evidence="1" type="ORF">LCGC14_0944800</name>
</gene>